<dbReference type="eggNOG" id="COG1132">
    <property type="taxonomic scope" value="Bacteria"/>
</dbReference>
<dbReference type="InterPro" id="IPR017871">
    <property type="entry name" value="ABC_transporter-like_CS"/>
</dbReference>
<dbReference type="InterPro" id="IPR039421">
    <property type="entry name" value="Type_1_exporter"/>
</dbReference>
<dbReference type="InterPro" id="IPR036640">
    <property type="entry name" value="ABC1_TM_sf"/>
</dbReference>
<evidence type="ECO:0000256" key="6">
    <source>
        <dbReference type="ARBA" id="ARBA00023136"/>
    </source>
</evidence>
<keyword evidence="2 7" id="KW-0812">Transmembrane</keyword>
<evidence type="ECO:0000256" key="2">
    <source>
        <dbReference type="ARBA" id="ARBA00022692"/>
    </source>
</evidence>
<evidence type="ECO:0000313" key="10">
    <source>
        <dbReference type="EMBL" id="ACY99146.1"/>
    </source>
</evidence>
<dbReference type="PROSITE" id="PS00211">
    <property type="entry name" value="ABC_TRANSPORTER_1"/>
    <property type="match status" value="1"/>
</dbReference>
<feature type="transmembrane region" description="Helical" evidence="7">
    <location>
        <begin position="255"/>
        <end position="275"/>
    </location>
</feature>
<evidence type="ECO:0000256" key="4">
    <source>
        <dbReference type="ARBA" id="ARBA00022840"/>
    </source>
</evidence>
<keyword evidence="11" id="KW-1185">Reference proteome</keyword>
<dbReference type="SMART" id="SM00382">
    <property type="entry name" value="AAA"/>
    <property type="match status" value="1"/>
</dbReference>
<keyword evidence="4" id="KW-0067">ATP-binding</keyword>
<dbReference type="EMBL" id="CP001738">
    <property type="protein sequence ID" value="ACY99146.1"/>
    <property type="molecule type" value="Genomic_DNA"/>
</dbReference>
<dbReference type="KEGG" id="tcu:Tcur_3612"/>
<feature type="domain" description="ABC transmembrane type-1" evidence="9">
    <location>
        <begin position="33"/>
        <end position="308"/>
    </location>
</feature>
<dbReference type="InterPro" id="IPR027417">
    <property type="entry name" value="P-loop_NTPase"/>
</dbReference>
<protein>
    <submittedName>
        <fullName evidence="10">ABC transporter related protein</fullName>
    </submittedName>
</protein>
<dbReference type="Gene3D" id="1.20.1560.10">
    <property type="entry name" value="ABC transporter type 1, transmembrane domain"/>
    <property type="match status" value="1"/>
</dbReference>
<keyword evidence="6 7" id="KW-0472">Membrane</keyword>
<dbReference type="Gene3D" id="3.40.50.300">
    <property type="entry name" value="P-loop containing nucleotide triphosphate hydrolases"/>
    <property type="match status" value="1"/>
</dbReference>
<dbReference type="Proteomes" id="UP000001918">
    <property type="component" value="Chromosome"/>
</dbReference>
<sequence>MKPPSLEESMSPIDAAADRLLLRTARRGGGWTAVLASAALADAAGAVLLPAALGRAVDEVLAPGPSGGAVWACTALIALSAVAAVAAEPARGGATARATAWLRHALVRRVLAVGPAGRFDPGDLTSRIVGGAAEAGTAPAAAVQAVAAVLPPVGAVVALTLIDWRIAAALALAMPLPVLVLRAFMRDVSGGVRRYLDVQGVIAARLAEALRGFRTIAAAGTADRELHRILQPLGRLRREGETIWRVHGLIGARGLLSVLLLQLAVLTAAGLELAAGRISVGELVAAAQYATLAGGLGPLTAQVGRIARARGAAARAAEIMARPAVGYGERELPPGPGTLELRGVSAAGVLKEIDLVVPGGTAVAVVGRSGSGKSLLAALAGRLTDPDSGQVLLDGVPLPELSRTALRDAVAYAFARPHLFGETVLEAVGFGLRRPHAAALQRAAVTACADPFIRRLPSGYATPLADTPLSGGQAQRLGLARAFARGGRLLILDDATSSLDTVTEQQIGRALFGAAAGCTRLITAHRAATAARADSVVWLEGGAIRAQGSHAELWRDPDYRAVFGERA</sequence>
<dbReference type="InterPro" id="IPR003593">
    <property type="entry name" value="AAA+_ATPase"/>
</dbReference>
<dbReference type="InterPro" id="IPR011527">
    <property type="entry name" value="ABC1_TM_dom"/>
</dbReference>
<name>D1ABX3_THECD</name>
<organism evidence="10 11">
    <name type="scientific">Thermomonospora curvata (strain ATCC 19995 / DSM 43183 / JCM 3096 / KCTC 9072 / NBRC 15933 / NCIMB 10081 / Henssen B9)</name>
    <dbReference type="NCBI Taxonomy" id="471852"/>
    <lineage>
        <taxon>Bacteria</taxon>
        <taxon>Bacillati</taxon>
        <taxon>Actinomycetota</taxon>
        <taxon>Actinomycetes</taxon>
        <taxon>Streptosporangiales</taxon>
        <taxon>Thermomonosporaceae</taxon>
        <taxon>Thermomonospora</taxon>
    </lineage>
</organism>
<dbReference type="PROSITE" id="PS50893">
    <property type="entry name" value="ABC_TRANSPORTER_2"/>
    <property type="match status" value="1"/>
</dbReference>
<dbReference type="HOGENOM" id="CLU_000604_84_3_11"/>
<dbReference type="RefSeq" id="WP_012853930.1">
    <property type="nucleotide sequence ID" value="NC_013510.1"/>
</dbReference>
<keyword evidence="5 7" id="KW-1133">Transmembrane helix</keyword>
<feature type="transmembrane region" description="Helical" evidence="7">
    <location>
        <begin position="166"/>
        <end position="185"/>
    </location>
</feature>
<dbReference type="Pfam" id="PF00005">
    <property type="entry name" value="ABC_tran"/>
    <property type="match status" value="1"/>
</dbReference>
<feature type="transmembrane region" description="Helical" evidence="7">
    <location>
        <begin position="69"/>
        <end position="87"/>
    </location>
</feature>
<dbReference type="GO" id="GO:0015421">
    <property type="term" value="F:ABC-type oligopeptide transporter activity"/>
    <property type="evidence" value="ECO:0007669"/>
    <property type="project" value="TreeGrafter"/>
</dbReference>
<evidence type="ECO:0000256" key="7">
    <source>
        <dbReference type="SAM" id="Phobius"/>
    </source>
</evidence>
<dbReference type="GO" id="GO:0016887">
    <property type="term" value="F:ATP hydrolysis activity"/>
    <property type="evidence" value="ECO:0007669"/>
    <property type="project" value="InterPro"/>
</dbReference>
<proteinExistence type="predicted"/>
<dbReference type="SUPFAM" id="SSF52540">
    <property type="entry name" value="P-loop containing nucleoside triphosphate hydrolases"/>
    <property type="match status" value="1"/>
</dbReference>
<evidence type="ECO:0000313" key="11">
    <source>
        <dbReference type="Proteomes" id="UP000001918"/>
    </source>
</evidence>
<evidence type="ECO:0000259" key="8">
    <source>
        <dbReference type="PROSITE" id="PS50893"/>
    </source>
</evidence>
<evidence type="ECO:0000256" key="1">
    <source>
        <dbReference type="ARBA" id="ARBA00004651"/>
    </source>
</evidence>
<dbReference type="InterPro" id="IPR003439">
    <property type="entry name" value="ABC_transporter-like_ATP-bd"/>
</dbReference>
<accession>D1ABX3</accession>
<dbReference type="GO" id="GO:0005524">
    <property type="term" value="F:ATP binding"/>
    <property type="evidence" value="ECO:0007669"/>
    <property type="project" value="UniProtKB-KW"/>
</dbReference>
<feature type="transmembrane region" description="Helical" evidence="7">
    <location>
        <begin position="141"/>
        <end position="160"/>
    </location>
</feature>
<evidence type="ECO:0000256" key="3">
    <source>
        <dbReference type="ARBA" id="ARBA00022741"/>
    </source>
</evidence>
<reference evidence="10 11" key="1">
    <citation type="journal article" date="2011" name="Stand. Genomic Sci.">
        <title>Complete genome sequence of Thermomonospora curvata type strain (B9).</title>
        <authorList>
            <person name="Chertkov O."/>
            <person name="Sikorski J."/>
            <person name="Nolan M."/>
            <person name="Lapidus A."/>
            <person name="Lucas S."/>
            <person name="Del Rio T.G."/>
            <person name="Tice H."/>
            <person name="Cheng J.F."/>
            <person name="Goodwin L."/>
            <person name="Pitluck S."/>
            <person name="Liolios K."/>
            <person name="Ivanova N."/>
            <person name="Mavromatis K."/>
            <person name="Mikhailova N."/>
            <person name="Ovchinnikova G."/>
            <person name="Pati A."/>
            <person name="Chen A."/>
            <person name="Palaniappan K."/>
            <person name="Djao O.D."/>
            <person name="Land M."/>
            <person name="Hauser L."/>
            <person name="Chang Y.J."/>
            <person name="Jeffries C.D."/>
            <person name="Brettin T."/>
            <person name="Han C."/>
            <person name="Detter J.C."/>
            <person name="Rohde M."/>
            <person name="Goker M."/>
            <person name="Woyke T."/>
            <person name="Bristow J."/>
            <person name="Eisen J.A."/>
            <person name="Markowitz V."/>
            <person name="Hugenholtz P."/>
            <person name="Klenk H.P."/>
            <person name="Kyrpides N.C."/>
        </authorList>
    </citation>
    <scope>NUCLEOTIDE SEQUENCE [LARGE SCALE GENOMIC DNA]</scope>
    <source>
        <strain evidence="11">ATCC 19995 / DSM 43183 / JCM 3096 / KCTC 9072 / NBRC 15933 / NCIMB 10081 / Henssen B9</strain>
    </source>
</reference>
<dbReference type="STRING" id="471852.Tcur_3612"/>
<feature type="transmembrane region" description="Helical" evidence="7">
    <location>
        <begin position="29"/>
        <end position="49"/>
    </location>
</feature>
<gene>
    <name evidence="10" type="ordered locus">Tcur_3612</name>
</gene>
<comment type="subcellular location">
    <subcellularLocation>
        <location evidence="1">Cell membrane</location>
        <topology evidence="1">Multi-pass membrane protein</topology>
    </subcellularLocation>
</comment>
<keyword evidence="3" id="KW-0547">Nucleotide-binding</keyword>
<dbReference type="Pfam" id="PF00664">
    <property type="entry name" value="ABC_membrane"/>
    <property type="match status" value="1"/>
</dbReference>
<dbReference type="PANTHER" id="PTHR43394:SF1">
    <property type="entry name" value="ATP-BINDING CASSETTE SUB-FAMILY B MEMBER 10, MITOCHONDRIAL"/>
    <property type="match status" value="1"/>
</dbReference>
<evidence type="ECO:0000256" key="5">
    <source>
        <dbReference type="ARBA" id="ARBA00022989"/>
    </source>
</evidence>
<dbReference type="PANTHER" id="PTHR43394">
    <property type="entry name" value="ATP-DEPENDENT PERMEASE MDL1, MITOCHONDRIAL"/>
    <property type="match status" value="1"/>
</dbReference>
<dbReference type="PROSITE" id="PS50929">
    <property type="entry name" value="ABC_TM1F"/>
    <property type="match status" value="1"/>
</dbReference>
<dbReference type="GO" id="GO:0005886">
    <property type="term" value="C:plasma membrane"/>
    <property type="evidence" value="ECO:0007669"/>
    <property type="project" value="UniProtKB-SubCell"/>
</dbReference>
<feature type="domain" description="ABC transporter" evidence="8">
    <location>
        <begin position="314"/>
        <end position="566"/>
    </location>
</feature>
<evidence type="ECO:0000259" key="9">
    <source>
        <dbReference type="PROSITE" id="PS50929"/>
    </source>
</evidence>
<dbReference type="AlphaFoldDB" id="D1ABX3"/>
<dbReference type="SUPFAM" id="SSF90123">
    <property type="entry name" value="ABC transporter transmembrane region"/>
    <property type="match status" value="1"/>
</dbReference>